<accession>A0A8J5STE8</accession>
<evidence type="ECO:0000313" key="3">
    <source>
        <dbReference type="EMBL" id="KAG8079633.1"/>
    </source>
</evidence>
<protein>
    <recommendedName>
        <fullName evidence="5">Secreted protein</fullName>
    </recommendedName>
</protein>
<reference evidence="3" key="1">
    <citation type="journal article" date="2021" name="bioRxiv">
        <title>Whole Genome Assembly and Annotation of Northern Wild Rice, Zizania palustris L., Supports a Whole Genome Duplication in the Zizania Genus.</title>
        <authorList>
            <person name="Haas M."/>
            <person name="Kono T."/>
            <person name="Macchietto M."/>
            <person name="Millas R."/>
            <person name="McGilp L."/>
            <person name="Shao M."/>
            <person name="Duquette J."/>
            <person name="Hirsch C.N."/>
            <person name="Kimball J."/>
        </authorList>
    </citation>
    <scope>NUCLEOTIDE SEQUENCE</scope>
    <source>
        <tissue evidence="3">Fresh leaf tissue</tissue>
    </source>
</reference>
<reference evidence="3" key="2">
    <citation type="submission" date="2021-02" db="EMBL/GenBank/DDBJ databases">
        <authorList>
            <person name="Kimball J.A."/>
            <person name="Haas M.W."/>
            <person name="Macchietto M."/>
            <person name="Kono T."/>
            <person name="Duquette J."/>
            <person name="Shao M."/>
        </authorList>
    </citation>
    <scope>NUCLEOTIDE SEQUENCE</scope>
    <source>
        <tissue evidence="3">Fresh leaf tissue</tissue>
    </source>
</reference>
<feature type="signal peptide" evidence="2">
    <location>
        <begin position="1"/>
        <end position="18"/>
    </location>
</feature>
<proteinExistence type="predicted"/>
<evidence type="ECO:0008006" key="5">
    <source>
        <dbReference type="Google" id="ProtNLM"/>
    </source>
</evidence>
<feature type="region of interest" description="Disordered" evidence="1">
    <location>
        <begin position="109"/>
        <end position="143"/>
    </location>
</feature>
<evidence type="ECO:0000256" key="1">
    <source>
        <dbReference type="SAM" id="MobiDB-lite"/>
    </source>
</evidence>
<comment type="caution">
    <text evidence="3">The sequence shown here is derived from an EMBL/GenBank/DDBJ whole genome shotgun (WGS) entry which is preliminary data.</text>
</comment>
<organism evidence="3 4">
    <name type="scientific">Zizania palustris</name>
    <name type="common">Northern wild rice</name>
    <dbReference type="NCBI Taxonomy" id="103762"/>
    <lineage>
        <taxon>Eukaryota</taxon>
        <taxon>Viridiplantae</taxon>
        <taxon>Streptophyta</taxon>
        <taxon>Embryophyta</taxon>
        <taxon>Tracheophyta</taxon>
        <taxon>Spermatophyta</taxon>
        <taxon>Magnoliopsida</taxon>
        <taxon>Liliopsida</taxon>
        <taxon>Poales</taxon>
        <taxon>Poaceae</taxon>
        <taxon>BOP clade</taxon>
        <taxon>Oryzoideae</taxon>
        <taxon>Oryzeae</taxon>
        <taxon>Zizaniinae</taxon>
        <taxon>Zizania</taxon>
    </lineage>
</organism>
<name>A0A8J5STE8_ZIZPA</name>
<dbReference type="EMBL" id="JAAALK010000282">
    <property type="protein sequence ID" value="KAG8079633.1"/>
    <property type="molecule type" value="Genomic_DNA"/>
</dbReference>
<feature type="chain" id="PRO_5035192022" description="Secreted protein" evidence="2">
    <location>
        <begin position="19"/>
        <end position="160"/>
    </location>
</feature>
<evidence type="ECO:0000313" key="4">
    <source>
        <dbReference type="Proteomes" id="UP000729402"/>
    </source>
</evidence>
<dbReference type="Proteomes" id="UP000729402">
    <property type="component" value="Unassembled WGS sequence"/>
</dbReference>
<dbReference type="OrthoDB" id="435754at2759"/>
<feature type="compositionally biased region" description="Polar residues" evidence="1">
    <location>
        <begin position="109"/>
        <end position="120"/>
    </location>
</feature>
<keyword evidence="4" id="KW-1185">Reference proteome</keyword>
<sequence length="160" mass="17800">MQTAKTFDFFYLVQQVVACWVVLYFCDTQKGCCFPDTGKPAADFGTHGLWLNYGKCRSGRDELTSEEGSFDMAIVGRRQVRTEKCWPEYWRTATTATPARLSFSRCTSASTAPGRSSSTVKPLAHVLGPGGRRPPSSPTNWPAGQLPVRWFSKQFLTAEC</sequence>
<keyword evidence="2" id="KW-0732">Signal</keyword>
<evidence type="ECO:0000256" key="2">
    <source>
        <dbReference type="SAM" id="SignalP"/>
    </source>
</evidence>
<dbReference type="AlphaFoldDB" id="A0A8J5STE8"/>
<gene>
    <name evidence="3" type="ORF">GUJ93_ZPchr0007g4066</name>
</gene>